<dbReference type="OrthoDB" id="2334596at2759"/>
<proteinExistence type="predicted"/>
<feature type="non-terminal residue" evidence="1">
    <location>
        <position position="1"/>
    </location>
</feature>
<feature type="non-terminal residue" evidence="1">
    <location>
        <position position="53"/>
    </location>
</feature>
<evidence type="ECO:0000313" key="2">
    <source>
        <dbReference type="Proteomes" id="UP000789396"/>
    </source>
</evidence>
<accession>A0A9N9PJI5</accession>
<evidence type="ECO:0000313" key="1">
    <source>
        <dbReference type="EMBL" id="CAG8822683.1"/>
    </source>
</evidence>
<protein>
    <submittedName>
        <fullName evidence="1">17421_t:CDS:1</fullName>
    </submittedName>
</protein>
<dbReference type="Proteomes" id="UP000789396">
    <property type="component" value="Unassembled WGS sequence"/>
</dbReference>
<reference evidence="1" key="1">
    <citation type="submission" date="2021-06" db="EMBL/GenBank/DDBJ databases">
        <authorList>
            <person name="Kallberg Y."/>
            <person name="Tangrot J."/>
            <person name="Rosling A."/>
        </authorList>
    </citation>
    <scope>NUCLEOTIDE SEQUENCE</scope>
    <source>
        <strain evidence="1">IN212</strain>
    </source>
</reference>
<keyword evidence="2" id="KW-1185">Reference proteome</keyword>
<sequence>MCAYRIVGIVIFNLPTYTYADILSTAFNVFVMTTTIYFIDLDDNRDGDAENDN</sequence>
<comment type="caution">
    <text evidence="1">The sequence shown here is derived from an EMBL/GenBank/DDBJ whole genome shotgun (WGS) entry which is preliminary data.</text>
</comment>
<gene>
    <name evidence="1" type="ORF">RFULGI_LOCUS19782</name>
</gene>
<dbReference type="AlphaFoldDB" id="A0A9N9PJI5"/>
<organism evidence="1 2">
    <name type="scientific">Racocetra fulgida</name>
    <dbReference type="NCBI Taxonomy" id="60492"/>
    <lineage>
        <taxon>Eukaryota</taxon>
        <taxon>Fungi</taxon>
        <taxon>Fungi incertae sedis</taxon>
        <taxon>Mucoromycota</taxon>
        <taxon>Glomeromycotina</taxon>
        <taxon>Glomeromycetes</taxon>
        <taxon>Diversisporales</taxon>
        <taxon>Gigasporaceae</taxon>
        <taxon>Racocetra</taxon>
    </lineage>
</organism>
<dbReference type="EMBL" id="CAJVPZ010102563">
    <property type="protein sequence ID" value="CAG8822683.1"/>
    <property type="molecule type" value="Genomic_DNA"/>
</dbReference>
<name>A0A9N9PJI5_9GLOM</name>